<proteinExistence type="predicted"/>
<name>A0A6A4YX40_9STRA</name>
<feature type="non-terminal residue" evidence="1">
    <location>
        <position position="59"/>
    </location>
</feature>
<evidence type="ECO:0000313" key="1">
    <source>
        <dbReference type="EMBL" id="KAF0703234.1"/>
    </source>
</evidence>
<dbReference type="AlphaFoldDB" id="A0A6A4YX40"/>
<protein>
    <submittedName>
        <fullName evidence="1">Uncharacterized protein</fullName>
    </submittedName>
</protein>
<gene>
    <name evidence="1" type="ORF">As57867_007641</name>
</gene>
<dbReference type="EMBL" id="VJMH01004326">
    <property type="protein sequence ID" value="KAF0703234.1"/>
    <property type="molecule type" value="Genomic_DNA"/>
</dbReference>
<accession>A0A6A4YX40</accession>
<sequence length="59" mass="6729">MVVDLLSTCNYGDFLQSDARRTKFRGALREFQKAMLSPSGAWDPRLCPFMEAVLIYPSK</sequence>
<comment type="caution">
    <text evidence="1">The sequence shown here is derived from an EMBL/GenBank/DDBJ whole genome shotgun (WGS) entry which is preliminary data.</text>
</comment>
<reference evidence="1" key="1">
    <citation type="submission" date="2019-06" db="EMBL/GenBank/DDBJ databases">
        <title>Genomics analysis of Aphanomyces spp. identifies a new class of oomycete effector associated with host adaptation.</title>
        <authorList>
            <person name="Gaulin E."/>
        </authorList>
    </citation>
    <scope>NUCLEOTIDE SEQUENCE</scope>
    <source>
        <strain evidence="1">CBS 578.67</strain>
    </source>
</reference>
<organism evidence="1">
    <name type="scientific">Aphanomyces stellatus</name>
    <dbReference type="NCBI Taxonomy" id="120398"/>
    <lineage>
        <taxon>Eukaryota</taxon>
        <taxon>Sar</taxon>
        <taxon>Stramenopiles</taxon>
        <taxon>Oomycota</taxon>
        <taxon>Saprolegniomycetes</taxon>
        <taxon>Saprolegniales</taxon>
        <taxon>Verrucalvaceae</taxon>
        <taxon>Aphanomyces</taxon>
    </lineage>
</organism>